<evidence type="ECO:0000313" key="1">
    <source>
        <dbReference type="EMBL" id="KYO22824.1"/>
    </source>
</evidence>
<dbReference type="EMBL" id="AKHW03006231">
    <property type="protein sequence ID" value="KYO22824.1"/>
    <property type="molecule type" value="Genomic_DNA"/>
</dbReference>
<dbReference type="AlphaFoldDB" id="A0A151ME70"/>
<gene>
    <name evidence="1" type="ORF">Y1Q_0003302</name>
</gene>
<reference evidence="1 2" key="1">
    <citation type="journal article" date="2012" name="Genome Biol.">
        <title>Sequencing three crocodilian genomes to illuminate the evolution of archosaurs and amniotes.</title>
        <authorList>
            <person name="St John J.A."/>
            <person name="Braun E.L."/>
            <person name="Isberg S.R."/>
            <person name="Miles L.G."/>
            <person name="Chong A.Y."/>
            <person name="Gongora J."/>
            <person name="Dalzell P."/>
            <person name="Moran C."/>
            <person name="Bed'hom B."/>
            <person name="Abzhanov A."/>
            <person name="Burgess S.C."/>
            <person name="Cooksey A.M."/>
            <person name="Castoe T.A."/>
            <person name="Crawford N.G."/>
            <person name="Densmore L.D."/>
            <person name="Drew J.C."/>
            <person name="Edwards S.V."/>
            <person name="Faircloth B.C."/>
            <person name="Fujita M.K."/>
            <person name="Greenwold M.J."/>
            <person name="Hoffmann F.G."/>
            <person name="Howard J.M."/>
            <person name="Iguchi T."/>
            <person name="Janes D.E."/>
            <person name="Khan S.Y."/>
            <person name="Kohno S."/>
            <person name="de Koning A.J."/>
            <person name="Lance S.L."/>
            <person name="McCarthy F.M."/>
            <person name="McCormack J.E."/>
            <person name="Merchant M.E."/>
            <person name="Peterson D.G."/>
            <person name="Pollock D.D."/>
            <person name="Pourmand N."/>
            <person name="Raney B.J."/>
            <person name="Roessler K.A."/>
            <person name="Sanford J.R."/>
            <person name="Sawyer R.H."/>
            <person name="Schmidt C.J."/>
            <person name="Triplett E.W."/>
            <person name="Tuberville T.D."/>
            <person name="Venegas-Anaya M."/>
            <person name="Howard J.T."/>
            <person name="Jarvis E.D."/>
            <person name="Guillette L.J.Jr."/>
            <person name="Glenn T.C."/>
            <person name="Green R.E."/>
            <person name="Ray D.A."/>
        </authorList>
    </citation>
    <scope>NUCLEOTIDE SEQUENCE [LARGE SCALE GENOMIC DNA]</scope>
    <source>
        <strain evidence="1">KSC_2009_1</strain>
    </source>
</reference>
<keyword evidence="2" id="KW-1185">Reference proteome</keyword>
<accession>A0A151ME70</accession>
<protein>
    <submittedName>
        <fullName evidence="1">Uncharacterized protein</fullName>
    </submittedName>
</protein>
<sequence>MLYVPDVRSRAANRVAGRGPCAWGGVVVLRRGSPTRPLRRRGLEAAVQRLLGVSALSRIMNHGKIST</sequence>
<dbReference type="Proteomes" id="UP000050525">
    <property type="component" value="Unassembled WGS sequence"/>
</dbReference>
<name>A0A151ME70_ALLMI</name>
<comment type="caution">
    <text evidence="1">The sequence shown here is derived from an EMBL/GenBank/DDBJ whole genome shotgun (WGS) entry which is preliminary data.</text>
</comment>
<evidence type="ECO:0000313" key="2">
    <source>
        <dbReference type="Proteomes" id="UP000050525"/>
    </source>
</evidence>
<proteinExistence type="predicted"/>
<organism evidence="1 2">
    <name type="scientific">Alligator mississippiensis</name>
    <name type="common">American alligator</name>
    <dbReference type="NCBI Taxonomy" id="8496"/>
    <lineage>
        <taxon>Eukaryota</taxon>
        <taxon>Metazoa</taxon>
        <taxon>Chordata</taxon>
        <taxon>Craniata</taxon>
        <taxon>Vertebrata</taxon>
        <taxon>Euteleostomi</taxon>
        <taxon>Archelosauria</taxon>
        <taxon>Archosauria</taxon>
        <taxon>Crocodylia</taxon>
        <taxon>Alligatoridae</taxon>
        <taxon>Alligatorinae</taxon>
        <taxon>Alligator</taxon>
    </lineage>
</organism>